<evidence type="ECO:0000313" key="3">
    <source>
        <dbReference type="Proteomes" id="UP000726170"/>
    </source>
</evidence>
<reference evidence="2 3" key="1">
    <citation type="submission" date="2021-06" db="EMBL/GenBank/DDBJ databases">
        <authorList>
            <person name="Sun Q."/>
            <person name="Li D."/>
        </authorList>
    </citation>
    <scope>NUCLEOTIDE SEQUENCE [LARGE SCALE GENOMIC DNA]</scope>
    <source>
        <strain evidence="2 3">MSJ-11</strain>
    </source>
</reference>
<keyword evidence="2" id="KW-0067">ATP-binding</keyword>
<proteinExistence type="predicted"/>
<dbReference type="Pfam" id="PF13589">
    <property type="entry name" value="HATPase_c_3"/>
    <property type="match status" value="1"/>
</dbReference>
<gene>
    <name evidence="2" type="ORF">KQI86_07345</name>
</gene>
<accession>A0ABS6EFZ7</accession>
<feature type="coiled-coil region" evidence="1">
    <location>
        <begin position="373"/>
        <end position="441"/>
    </location>
</feature>
<keyword evidence="2" id="KW-0547">Nucleotide-binding</keyword>
<organism evidence="2 3">
    <name type="scientific">Clostridium mobile</name>
    <dbReference type="NCBI Taxonomy" id="2841512"/>
    <lineage>
        <taxon>Bacteria</taxon>
        <taxon>Bacillati</taxon>
        <taxon>Bacillota</taxon>
        <taxon>Clostridia</taxon>
        <taxon>Eubacteriales</taxon>
        <taxon>Clostridiaceae</taxon>
        <taxon>Clostridium</taxon>
    </lineage>
</organism>
<keyword evidence="1" id="KW-0175">Coiled coil</keyword>
<keyword evidence="3" id="KW-1185">Reference proteome</keyword>
<name>A0ABS6EFZ7_9CLOT</name>
<dbReference type="EMBL" id="JAHLQF010000002">
    <property type="protein sequence ID" value="MBU5484141.1"/>
    <property type="molecule type" value="Genomic_DNA"/>
</dbReference>
<evidence type="ECO:0000256" key="1">
    <source>
        <dbReference type="SAM" id="Coils"/>
    </source>
</evidence>
<dbReference type="RefSeq" id="WP_216438632.1">
    <property type="nucleotide sequence ID" value="NZ_JAHLQF010000002.1"/>
</dbReference>
<dbReference type="Proteomes" id="UP000726170">
    <property type="component" value="Unassembled WGS sequence"/>
</dbReference>
<protein>
    <submittedName>
        <fullName evidence="2">ATP-binding protein</fullName>
    </submittedName>
</protein>
<evidence type="ECO:0000313" key="2">
    <source>
        <dbReference type="EMBL" id="MBU5484141.1"/>
    </source>
</evidence>
<sequence length="531" mass="61694">MNKISATIGKFALDSLTIGMYENEMVLYREYIQNSTDAIDRAIHLGLIKSNEEAKIDIRVKKEDNLIKITDNGCGIAKDEVISKLCDIGNSDKDYYTNRGFRGIGRLAGTAYCEKLIFTTSFKGEDLKSILIWDCKKLKQLLKPGENKELDLKQVIEACVEITYQYESEEKHYFQVRLEGVQPESNLLYTDKVKDYLSEVAPIEMDSRTFYYYSDLNVGIKKYMRENKIPIEEYPIELNGKKLTKLYSTKIKDKDGNKIDDIININKEIIKDNYGNNIAFLWYGERKICKGQIYDDKVAGLRYRKNNIMVGDCNTISKLFGDSEAQKRFNKYYIGEVYIIDKSIIPNARRDDFEESDSYKIIKENLTCYSKNLIKLAREMSNMNNAEKKLNENEKEVEKILNKLKNSNLNKSKKEELKEEVDKLEKEINKNKKKIENSSVKLSELGRKDVANKSQSANIAEIRGKVGHTINLLNNDENKRKRRQSDPLLGKPKEIKNIVRGILEILEQDLDEKKYMELEVKIYNFVNNKKR</sequence>
<dbReference type="GO" id="GO:0005524">
    <property type="term" value="F:ATP binding"/>
    <property type="evidence" value="ECO:0007669"/>
    <property type="project" value="UniProtKB-KW"/>
</dbReference>
<comment type="caution">
    <text evidence="2">The sequence shown here is derived from an EMBL/GenBank/DDBJ whole genome shotgun (WGS) entry which is preliminary data.</text>
</comment>